<dbReference type="AlphaFoldDB" id="A0A5C5WQI5"/>
<evidence type="ECO:0000256" key="1">
    <source>
        <dbReference type="SAM" id="SignalP"/>
    </source>
</evidence>
<protein>
    <recommendedName>
        <fullName evidence="4">Secreted protein</fullName>
    </recommendedName>
</protein>
<dbReference type="Proteomes" id="UP000318053">
    <property type="component" value="Unassembled WGS sequence"/>
</dbReference>
<sequence precursor="true">MRRHFTFSFVFLQLFVHALSASADGHESNRQLVVDTPGLVAFWDFANREPDGEHRFVAYVDADGTAGYPLDAANYVRDFWGEGRPATYSDFPQRAIGPFGQAIRIRAETDPNFRPFLFVPRSRLHDTRLDIKGQEQSVTVVVWAIRESGNHALAGIWHEGTDLKQSSTEHITKVEPGQRQYALFAGLNKAGSACGHVSENGGSSFQNKYALHKCNSLEQTPTVSAAASDVELARSWQCFAMTFDHSKSEITGWLNGVAGQRWMDNPKSNGLLSYAYNAYMQGHYHRQPGMQQGEDEDFPADQYYNPPEERPVAVEVIQEDGQQRVERRHYRYTKLRVTLERGPDGEYVETARDLVGLRLNPWWYPHGIFSPEDSNSGGPFTIGRVIHSSRSVGFTGWIGGVAVFDRALSKDELQQLADCGNPSIGGDDAADSQR</sequence>
<evidence type="ECO:0000313" key="2">
    <source>
        <dbReference type="EMBL" id="TWT52361.1"/>
    </source>
</evidence>
<evidence type="ECO:0000313" key="3">
    <source>
        <dbReference type="Proteomes" id="UP000318053"/>
    </source>
</evidence>
<dbReference type="RefSeq" id="WP_246113096.1">
    <property type="nucleotide sequence ID" value="NZ_SJPK01000029.1"/>
</dbReference>
<proteinExistence type="predicted"/>
<accession>A0A5C5WQI5</accession>
<reference evidence="2 3" key="1">
    <citation type="submission" date="2019-02" db="EMBL/GenBank/DDBJ databases">
        <title>Deep-cultivation of Planctomycetes and their phenomic and genomic characterization uncovers novel biology.</title>
        <authorList>
            <person name="Wiegand S."/>
            <person name="Jogler M."/>
            <person name="Boedeker C."/>
            <person name="Pinto D."/>
            <person name="Vollmers J."/>
            <person name="Rivas-Marin E."/>
            <person name="Kohn T."/>
            <person name="Peeters S.H."/>
            <person name="Heuer A."/>
            <person name="Rast P."/>
            <person name="Oberbeckmann S."/>
            <person name="Bunk B."/>
            <person name="Jeske O."/>
            <person name="Meyerdierks A."/>
            <person name="Storesund J.E."/>
            <person name="Kallscheuer N."/>
            <person name="Luecker S."/>
            <person name="Lage O.M."/>
            <person name="Pohl T."/>
            <person name="Merkel B.J."/>
            <person name="Hornburger P."/>
            <person name="Mueller R.-W."/>
            <person name="Bruemmer F."/>
            <person name="Labrenz M."/>
            <person name="Spormann A.M."/>
            <person name="Op Den Camp H."/>
            <person name="Overmann J."/>
            <person name="Amann R."/>
            <person name="Jetten M.S.M."/>
            <person name="Mascher T."/>
            <person name="Medema M.H."/>
            <person name="Devos D.P."/>
            <person name="Kaster A.-K."/>
            <person name="Ovreas L."/>
            <person name="Rohde M."/>
            <person name="Galperin M.Y."/>
            <person name="Jogler C."/>
        </authorList>
    </citation>
    <scope>NUCLEOTIDE SEQUENCE [LARGE SCALE GENOMIC DNA]</scope>
    <source>
        <strain evidence="2 3">CA85</strain>
    </source>
</reference>
<feature type="chain" id="PRO_5022793702" description="Secreted protein" evidence="1">
    <location>
        <begin position="24"/>
        <end position="434"/>
    </location>
</feature>
<dbReference type="EMBL" id="SJPK01000029">
    <property type="protein sequence ID" value="TWT52361.1"/>
    <property type="molecule type" value="Genomic_DNA"/>
</dbReference>
<dbReference type="Gene3D" id="2.60.120.200">
    <property type="match status" value="1"/>
</dbReference>
<name>A0A5C5WQI5_9BACT</name>
<keyword evidence="3" id="KW-1185">Reference proteome</keyword>
<comment type="caution">
    <text evidence="2">The sequence shown here is derived from an EMBL/GenBank/DDBJ whole genome shotgun (WGS) entry which is preliminary data.</text>
</comment>
<evidence type="ECO:0008006" key="4">
    <source>
        <dbReference type="Google" id="ProtNLM"/>
    </source>
</evidence>
<feature type="signal peptide" evidence="1">
    <location>
        <begin position="1"/>
        <end position="23"/>
    </location>
</feature>
<dbReference type="InterPro" id="IPR013320">
    <property type="entry name" value="ConA-like_dom_sf"/>
</dbReference>
<keyword evidence="1" id="KW-0732">Signal</keyword>
<organism evidence="2 3">
    <name type="scientific">Allorhodopirellula solitaria</name>
    <dbReference type="NCBI Taxonomy" id="2527987"/>
    <lineage>
        <taxon>Bacteria</taxon>
        <taxon>Pseudomonadati</taxon>
        <taxon>Planctomycetota</taxon>
        <taxon>Planctomycetia</taxon>
        <taxon>Pirellulales</taxon>
        <taxon>Pirellulaceae</taxon>
        <taxon>Allorhodopirellula</taxon>
    </lineage>
</organism>
<dbReference type="SUPFAM" id="SSF49899">
    <property type="entry name" value="Concanavalin A-like lectins/glucanases"/>
    <property type="match status" value="1"/>
</dbReference>
<gene>
    <name evidence="2" type="ORF">CA85_50150</name>
</gene>